<feature type="transmembrane region" description="Helical" evidence="7">
    <location>
        <begin position="296"/>
        <end position="315"/>
    </location>
</feature>
<evidence type="ECO:0000256" key="7">
    <source>
        <dbReference type="RuleBase" id="RU363032"/>
    </source>
</evidence>
<dbReference type="AlphaFoldDB" id="A0A4V3VKU6"/>
<dbReference type="InterPro" id="IPR000515">
    <property type="entry name" value="MetI-like"/>
</dbReference>
<keyword evidence="10" id="KW-1185">Reference proteome</keyword>
<keyword evidence="4 7" id="KW-0812">Transmembrane</keyword>
<keyword evidence="2 7" id="KW-0813">Transport</keyword>
<dbReference type="CDD" id="cd06261">
    <property type="entry name" value="TM_PBP2"/>
    <property type="match status" value="1"/>
</dbReference>
<feature type="transmembrane region" description="Helical" evidence="7">
    <location>
        <begin position="252"/>
        <end position="276"/>
    </location>
</feature>
<dbReference type="PANTHER" id="PTHR43163:SF6">
    <property type="entry name" value="DIPEPTIDE TRANSPORT SYSTEM PERMEASE PROTEIN DPPB-RELATED"/>
    <property type="match status" value="1"/>
</dbReference>
<feature type="transmembrane region" description="Helical" evidence="7">
    <location>
        <begin position="103"/>
        <end position="124"/>
    </location>
</feature>
<feature type="transmembrane region" description="Helical" evidence="7">
    <location>
        <begin position="12"/>
        <end position="31"/>
    </location>
</feature>
<evidence type="ECO:0000313" key="10">
    <source>
        <dbReference type="Proteomes" id="UP000318864"/>
    </source>
</evidence>
<evidence type="ECO:0000313" key="9">
    <source>
        <dbReference type="EMBL" id="THE63167.1"/>
    </source>
</evidence>
<dbReference type="InterPro" id="IPR035906">
    <property type="entry name" value="MetI-like_sf"/>
</dbReference>
<dbReference type="EMBL" id="RBZW01000070">
    <property type="protein sequence ID" value="THE63167.1"/>
    <property type="molecule type" value="Genomic_DNA"/>
</dbReference>
<dbReference type="InterPro" id="IPR045621">
    <property type="entry name" value="BPD_transp_1_N"/>
</dbReference>
<feature type="transmembrane region" description="Helical" evidence="7">
    <location>
        <begin position="192"/>
        <end position="211"/>
    </location>
</feature>
<name>A0A4V3VKU6_9EURY</name>
<dbReference type="Pfam" id="PF00528">
    <property type="entry name" value="BPD_transp_1"/>
    <property type="match status" value="1"/>
</dbReference>
<organism evidence="9 10">
    <name type="scientific">Salinadaptatus halalkaliphilus</name>
    <dbReference type="NCBI Taxonomy" id="2419781"/>
    <lineage>
        <taxon>Archaea</taxon>
        <taxon>Methanobacteriati</taxon>
        <taxon>Methanobacteriota</taxon>
        <taxon>Stenosarchaea group</taxon>
        <taxon>Halobacteria</taxon>
        <taxon>Halobacteriales</taxon>
        <taxon>Natrialbaceae</taxon>
        <taxon>Salinadaptatus</taxon>
    </lineage>
</organism>
<keyword evidence="5 7" id="KW-1133">Transmembrane helix</keyword>
<dbReference type="RefSeq" id="WP_141466309.1">
    <property type="nucleotide sequence ID" value="NZ_RBZW01000070.1"/>
</dbReference>
<dbReference type="Gene3D" id="1.10.3720.10">
    <property type="entry name" value="MetI-like"/>
    <property type="match status" value="1"/>
</dbReference>
<accession>A0A4V3VKU6</accession>
<keyword evidence="6 7" id="KW-0472">Membrane</keyword>
<dbReference type="PANTHER" id="PTHR43163">
    <property type="entry name" value="DIPEPTIDE TRANSPORT SYSTEM PERMEASE PROTEIN DPPB-RELATED"/>
    <property type="match status" value="1"/>
</dbReference>
<feature type="domain" description="ABC transmembrane type-1" evidence="8">
    <location>
        <begin position="97"/>
        <end position="315"/>
    </location>
</feature>
<proteinExistence type="inferred from homology"/>
<gene>
    <name evidence="9" type="ORF">D8Y22_19470</name>
</gene>
<evidence type="ECO:0000256" key="6">
    <source>
        <dbReference type="ARBA" id="ARBA00023136"/>
    </source>
</evidence>
<feature type="transmembrane region" description="Helical" evidence="7">
    <location>
        <begin position="136"/>
        <end position="163"/>
    </location>
</feature>
<dbReference type="PROSITE" id="PS50928">
    <property type="entry name" value="ABC_TM1"/>
    <property type="match status" value="1"/>
</dbReference>
<dbReference type="Proteomes" id="UP000318864">
    <property type="component" value="Unassembled WGS sequence"/>
</dbReference>
<dbReference type="GO" id="GO:0005886">
    <property type="term" value="C:plasma membrane"/>
    <property type="evidence" value="ECO:0007669"/>
    <property type="project" value="UniProtKB-SubCell"/>
</dbReference>
<comment type="similarity">
    <text evidence="7">Belongs to the binding-protein-dependent transport system permease family.</text>
</comment>
<evidence type="ECO:0000256" key="2">
    <source>
        <dbReference type="ARBA" id="ARBA00022448"/>
    </source>
</evidence>
<evidence type="ECO:0000256" key="5">
    <source>
        <dbReference type="ARBA" id="ARBA00022989"/>
    </source>
</evidence>
<evidence type="ECO:0000256" key="1">
    <source>
        <dbReference type="ARBA" id="ARBA00004651"/>
    </source>
</evidence>
<sequence>MVSGRYLVKRFVHGILVVWGAITLIFVLRHISPGSPINVMTPPTASPELRERVAEELGLNQPIYVQYLDYLGGVLTGDLGNSYVRGAPVSQLLIDRAPATIELAIAATVIALIIAIPLGVISATNRDEPLDYGASLASLLGISTPNFWLGLMLIMVVSVQIGFFPTSGRGTGFVAAVQLLVFEMDAGGFVTWFQHIILPAITLGTYFMALITRLTRSEMLEELEQEYVQVCRAKGLPEPLVLYKHALRNSMLPVVTVVGLQVGYLIGGSIVVEVVFSWPGVGNLIIDALTNSDWMIIQGYLILVSVSWVTVNFFVDVTYTVLDPTVSLE</sequence>
<comment type="caution">
    <text evidence="9">The sequence shown here is derived from an EMBL/GenBank/DDBJ whole genome shotgun (WGS) entry which is preliminary data.</text>
</comment>
<comment type="subcellular location">
    <subcellularLocation>
        <location evidence="1 7">Cell membrane</location>
        <topology evidence="1 7">Multi-pass membrane protein</topology>
    </subcellularLocation>
</comment>
<dbReference type="OrthoDB" id="44105at2157"/>
<dbReference type="SUPFAM" id="SSF161098">
    <property type="entry name" value="MetI-like"/>
    <property type="match status" value="1"/>
</dbReference>
<protein>
    <submittedName>
        <fullName evidence="9">ABC transporter permease</fullName>
    </submittedName>
</protein>
<reference evidence="9 10" key="1">
    <citation type="submission" date="2018-10" db="EMBL/GenBank/DDBJ databases">
        <title>Natronolimnobius sp. XQ-INN 246 isolated from Inner Mongolia Autonomous Region of China.</title>
        <authorList>
            <person name="Xue Q."/>
        </authorList>
    </citation>
    <scope>NUCLEOTIDE SEQUENCE [LARGE SCALE GENOMIC DNA]</scope>
    <source>
        <strain evidence="9 10">XQ-INN 246</strain>
    </source>
</reference>
<dbReference type="GO" id="GO:0055085">
    <property type="term" value="P:transmembrane transport"/>
    <property type="evidence" value="ECO:0007669"/>
    <property type="project" value="InterPro"/>
</dbReference>
<evidence type="ECO:0000259" key="8">
    <source>
        <dbReference type="PROSITE" id="PS50928"/>
    </source>
</evidence>
<evidence type="ECO:0000256" key="3">
    <source>
        <dbReference type="ARBA" id="ARBA00022475"/>
    </source>
</evidence>
<keyword evidence="3" id="KW-1003">Cell membrane</keyword>
<dbReference type="Pfam" id="PF19300">
    <property type="entry name" value="BPD_transp_1_N"/>
    <property type="match status" value="1"/>
</dbReference>
<evidence type="ECO:0000256" key="4">
    <source>
        <dbReference type="ARBA" id="ARBA00022692"/>
    </source>
</evidence>